<accession>L7JWU6</accession>
<dbReference type="EMBL" id="JH993947">
    <property type="protein sequence ID" value="ELQ75536.1"/>
    <property type="molecule type" value="Genomic_DNA"/>
</dbReference>
<feature type="region of interest" description="Disordered" evidence="1">
    <location>
        <begin position="1"/>
        <end position="50"/>
    </location>
</feature>
<protein>
    <submittedName>
        <fullName evidence="3">Nuclear pore complex, Nup98 component (Sc Nup145/Nup100/Nup116)</fullName>
    </submittedName>
</protein>
<feature type="compositionally biased region" description="Polar residues" evidence="1">
    <location>
        <begin position="12"/>
        <end position="37"/>
    </location>
</feature>
<proteinExistence type="predicted"/>
<feature type="domain" description="Peptidase S59" evidence="2">
    <location>
        <begin position="393"/>
        <end position="511"/>
    </location>
</feature>
<name>L7JWU6_TRAHO</name>
<dbReference type="OrthoDB" id="2191699at2759"/>
<dbReference type="VEuPathDB" id="MicrosporidiaDB:THOM_1507"/>
<sequence>MSQNDRKPFSYFGSQPSQNYQTPFLTNYSNENRSTGLFGQKSAADAPTSAQPTLGTDNLFKSGFGANTNPFSTTNNYFSADNKTTTYPSTTGFGAPATRYTPMTSGTTYDTSGYSSFKAPSTTYDYTKPSWLSSTEKRGSSVEAYKKTHTRDDTMILVELLDITAMNCYNGKSVDEIRYEDYELGRKRAVSKPLTTGAGLFGSVSGTGPVQPASTAQPSFLQGLSSTTPGSTIGSTTSNVYNPVSAPSSFLLNSRPADTTVQPTQSIPFQSQSLMNQPIQTQPFQTQNTSVVPPVPAQPSFMSAQPSMISSSVQPTTFVQPTALYTPQPYYTPAQPVSMPSAQPLVSNYNLEDPYLVEGLTFEHIEKPSIKLKKNFYKSIFNVREPDHKPFIRMNKHTNTKPYSIPKYEDVIEQNQVSNPSIVFPGKGKIEFLESLDSYLLREENIQKYVFDSRGVSNVLGKRARVYVENVKPTRRENVERFVYELKNDKFKKFVDYNVEDGIYVYESDKV</sequence>
<dbReference type="Gene3D" id="1.10.10.2360">
    <property type="match status" value="1"/>
</dbReference>
<keyword evidence="4" id="KW-1185">Reference proteome</keyword>
<dbReference type="InterPro" id="IPR007230">
    <property type="entry name" value="Nup98_auto-Pept-S59_dom"/>
</dbReference>
<evidence type="ECO:0000313" key="4">
    <source>
        <dbReference type="Proteomes" id="UP000011185"/>
    </source>
</evidence>
<organism evidence="3 4">
    <name type="scientific">Trachipleistophora hominis</name>
    <name type="common">Microsporidian parasite</name>
    <dbReference type="NCBI Taxonomy" id="72359"/>
    <lineage>
        <taxon>Eukaryota</taxon>
        <taxon>Fungi</taxon>
        <taxon>Fungi incertae sedis</taxon>
        <taxon>Microsporidia</taxon>
        <taxon>Pleistophoridae</taxon>
        <taxon>Trachipleistophora</taxon>
    </lineage>
</organism>
<dbReference type="PROSITE" id="PS51434">
    <property type="entry name" value="NUP_C"/>
    <property type="match status" value="1"/>
</dbReference>
<dbReference type="InterPro" id="IPR036903">
    <property type="entry name" value="Nup98_auto-Pept-S59_dom_sf"/>
</dbReference>
<dbReference type="Proteomes" id="UP000011185">
    <property type="component" value="Unassembled WGS sequence"/>
</dbReference>
<dbReference type="InParanoid" id="L7JWU6"/>
<reference evidence="3 4" key="1">
    <citation type="journal article" date="2012" name="PLoS Pathog.">
        <title>The genome of the obligate intracellular parasite Trachipleistophora hominis: new insights into microsporidian genome dynamics and reductive evolution.</title>
        <authorList>
            <person name="Heinz E."/>
            <person name="Williams T.A."/>
            <person name="Nakjang S."/>
            <person name="Noel C.J."/>
            <person name="Swan D.C."/>
            <person name="Goldberg A.V."/>
            <person name="Harris S.R."/>
            <person name="Weinmaier T."/>
            <person name="Markert S."/>
            <person name="Becher D."/>
            <person name="Bernhardt J."/>
            <person name="Dagan T."/>
            <person name="Hacker C."/>
            <person name="Lucocq J.M."/>
            <person name="Schweder T."/>
            <person name="Rattei T."/>
            <person name="Hall N."/>
            <person name="Hirt R.P."/>
            <person name="Embley T.M."/>
        </authorList>
    </citation>
    <scope>NUCLEOTIDE SEQUENCE [LARGE SCALE GENOMIC DNA]</scope>
</reference>
<dbReference type="GO" id="GO:0005643">
    <property type="term" value="C:nuclear pore"/>
    <property type="evidence" value="ECO:0007669"/>
    <property type="project" value="InterPro"/>
</dbReference>
<dbReference type="SUPFAM" id="SSF82215">
    <property type="entry name" value="C-terminal autoproteolytic domain of nucleoporin nup98"/>
    <property type="match status" value="1"/>
</dbReference>
<dbReference type="HOGENOM" id="CLU_532312_0_0_1"/>
<dbReference type="STRING" id="72359.L7JWU6"/>
<dbReference type="AlphaFoldDB" id="L7JWU6"/>
<evidence type="ECO:0000256" key="1">
    <source>
        <dbReference type="SAM" id="MobiDB-lite"/>
    </source>
</evidence>
<evidence type="ECO:0000313" key="3">
    <source>
        <dbReference type="EMBL" id="ELQ75536.1"/>
    </source>
</evidence>
<evidence type="ECO:0000259" key="2">
    <source>
        <dbReference type="PROSITE" id="PS51434"/>
    </source>
</evidence>
<dbReference type="OMA" id="DITAMNC"/>
<gene>
    <name evidence="3" type="ORF">THOM_1507</name>
</gene>
<dbReference type="GO" id="GO:0017056">
    <property type="term" value="F:structural constituent of nuclear pore"/>
    <property type="evidence" value="ECO:0007669"/>
    <property type="project" value="InterPro"/>
</dbReference>